<evidence type="ECO:0000256" key="1">
    <source>
        <dbReference type="SAM" id="MobiDB-lite"/>
    </source>
</evidence>
<feature type="region of interest" description="Disordered" evidence="1">
    <location>
        <begin position="43"/>
        <end position="130"/>
    </location>
</feature>
<evidence type="ECO:0000313" key="2">
    <source>
        <dbReference type="EMBL" id="MEQ2281611.1"/>
    </source>
</evidence>
<organism evidence="2 3">
    <name type="scientific">Ameca splendens</name>
    <dbReference type="NCBI Taxonomy" id="208324"/>
    <lineage>
        <taxon>Eukaryota</taxon>
        <taxon>Metazoa</taxon>
        <taxon>Chordata</taxon>
        <taxon>Craniata</taxon>
        <taxon>Vertebrata</taxon>
        <taxon>Euteleostomi</taxon>
        <taxon>Actinopterygii</taxon>
        <taxon>Neopterygii</taxon>
        <taxon>Teleostei</taxon>
        <taxon>Neoteleostei</taxon>
        <taxon>Acanthomorphata</taxon>
        <taxon>Ovalentaria</taxon>
        <taxon>Atherinomorphae</taxon>
        <taxon>Cyprinodontiformes</taxon>
        <taxon>Goodeidae</taxon>
        <taxon>Ameca</taxon>
    </lineage>
</organism>
<name>A0ABV0XJL7_9TELE</name>
<feature type="compositionally biased region" description="Polar residues" evidence="1">
    <location>
        <begin position="70"/>
        <end position="82"/>
    </location>
</feature>
<accession>A0ABV0XJL7</accession>
<dbReference type="EMBL" id="JAHRIP010004119">
    <property type="protein sequence ID" value="MEQ2281611.1"/>
    <property type="molecule type" value="Genomic_DNA"/>
</dbReference>
<feature type="compositionally biased region" description="Basic and acidic residues" evidence="1">
    <location>
        <begin position="104"/>
        <end position="113"/>
    </location>
</feature>
<keyword evidence="3" id="KW-1185">Reference proteome</keyword>
<feature type="compositionally biased region" description="Low complexity" evidence="1">
    <location>
        <begin position="148"/>
        <end position="157"/>
    </location>
</feature>
<dbReference type="Proteomes" id="UP001469553">
    <property type="component" value="Unassembled WGS sequence"/>
</dbReference>
<comment type="caution">
    <text evidence="2">The sequence shown here is derived from an EMBL/GenBank/DDBJ whole genome shotgun (WGS) entry which is preliminary data.</text>
</comment>
<protein>
    <submittedName>
        <fullName evidence="2">Uncharacterized protein</fullName>
    </submittedName>
</protein>
<proteinExistence type="predicted"/>
<reference evidence="2 3" key="1">
    <citation type="submission" date="2021-06" db="EMBL/GenBank/DDBJ databases">
        <authorList>
            <person name="Palmer J.M."/>
        </authorList>
    </citation>
    <scope>NUCLEOTIDE SEQUENCE [LARGE SCALE GENOMIC DNA]</scope>
    <source>
        <strain evidence="2 3">AS_MEX2019</strain>
        <tissue evidence="2">Muscle</tissue>
    </source>
</reference>
<feature type="region of interest" description="Disordered" evidence="1">
    <location>
        <begin position="148"/>
        <end position="168"/>
    </location>
</feature>
<evidence type="ECO:0000313" key="3">
    <source>
        <dbReference type="Proteomes" id="UP001469553"/>
    </source>
</evidence>
<gene>
    <name evidence="2" type="ORF">AMECASPLE_032166</name>
</gene>
<sequence>MVGPRVCAQFGLLIPVYISSSPPGVPPVMFWSRRWASPITELARGEKPHRQLQSITAGPPGPGRAWVTPTRMSRPNWAQTLGPTMDPLDPSRSQSRSHACGPQEGDRRGEGPRNESLAAPAATGRRGALWRPASRCRVLEAWAVCSKASSAAELKSSPGTTGRALSVP</sequence>